<dbReference type="EMBL" id="SPNV01000422">
    <property type="protein sequence ID" value="KAF5855520.1"/>
    <property type="molecule type" value="Genomic_DNA"/>
</dbReference>
<sequence length="166" mass="18961">MTGMVQTDLAHPSTSKYKDEPADDHTSYGVPGDEQELTELDSSYDILGIKVRPTFTFNIQDQQVLCNSKSSPTLLTNPALLYLLDHTPLTLWETEFYTIHIRTDNQHRNRGITRPILHIQQRVHQLNIPQVVSETFVDRPSIAHTYSVISSPELEKGRVTKPGFRY</sequence>
<feature type="compositionally biased region" description="Basic and acidic residues" evidence="1">
    <location>
        <begin position="16"/>
        <end position="26"/>
    </location>
</feature>
<feature type="region of interest" description="Disordered" evidence="1">
    <location>
        <begin position="1"/>
        <end position="33"/>
    </location>
</feature>
<dbReference type="AlphaFoldDB" id="A0A8H5ZUR9"/>
<comment type="caution">
    <text evidence="2">The sequence shown here is derived from an EMBL/GenBank/DDBJ whole genome shotgun (WGS) entry which is preliminary data.</text>
</comment>
<evidence type="ECO:0000256" key="1">
    <source>
        <dbReference type="SAM" id="MobiDB-lite"/>
    </source>
</evidence>
<protein>
    <submittedName>
        <fullName evidence="2">Uncharacterized protein</fullName>
    </submittedName>
</protein>
<organism evidence="2 3">
    <name type="scientific">Petromyces alliaceus</name>
    <name type="common">Aspergillus alliaceus</name>
    <dbReference type="NCBI Taxonomy" id="209559"/>
    <lineage>
        <taxon>Eukaryota</taxon>
        <taxon>Fungi</taxon>
        <taxon>Dikarya</taxon>
        <taxon>Ascomycota</taxon>
        <taxon>Pezizomycotina</taxon>
        <taxon>Eurotiomycetes</taxon>
        <taxon>Eurotiomycetidae</taxon>
        <taxon>Eurotiales</taxon>
        <taxon>Aspergillaceae</taxon>
        <taxon>Aspergillus</taxon>
        <taxon>Aspergillus subgen. Circumdati</taxon>
    </lineage>
</organism>
<proteinExistence type="predicted"/>
<reference evidence="2 3" key="1">
    <citation type="submission" date="2019-04" db="EMBL/GenBank/DDBJ databases">
        <title>Aspergillus burnettii sp. nov., novel species from soil in southeast Queensland.</title>
        <authorList>
            <person name="Gilchrist C.L.M."/>
            <person name="Pitt J.I."/>
            <person name="Lange L."/>
            <person name="Lacey H.J."/>
            <person name="Vuong D."/>
            <person name="Midgley D.J."/>
            <person name="Greenfield P."/>
            <person name="Bradbury M."/>
            <person name="Lacey E."/>
            <person name="Busk P.K."/>
            <person name="Pilgaard B."/>
            <person name="Chooi Y.H."/>
            <person name="Piggott A.M."/>
        </authorList>
    </citation>
    <scope>NUCLEOTIDE SEQUENCE [LARGE SCALE GENOMIC DNA]</scope>
    <source>
        <strain evidence="2 3">FRR 5400</strain>
    </source>
</reference>
<accession>A0A8H5ZUR9</accession>
<evidence type="ECO:0000313" key="3">
    <source>
        <dbReference type="Proteomes" id="UP000541154"/>
    </source>
</evidence>
<keyword evidence="3" id="KW-1185">Reference proteome</keyword>
<dbReference type="Proteomes" id="UP000541154">
    <property type="component" value="Unassembled WGS sequence"/>
</dbReference>
<gene>
    <name evidence="2" type="ORF">ETB97_009082</name>
</gene>
<name>A0A8H5ZUR9_PETAA</name>
<evidence type="ECO:0000313" key="2">
    <source>
        <dbReference type="EMBL" id="KAF5855520.1"/>
    </source>
</evidence>